<dbReference type="Gene3D" id="3.90.1150.200">
    <property type="match status" value="1"/>
</dbReference>
<keyword evidence="3" id="KW-1185">Reference proteome</keyword>
<name>A0ABS1SCV3_9MICO</name>
<feature type="domain" description="YdhG-like" evidence="1">
    <location>
        <begin position="35"/>
        <end position="128"/>
    </location>
</feature>
<evidence type="ECO:0000313" key="3">
    <source>
        <dbReference type="Proteomes" id="UP001645859"/>
    </source>
</evidence>
<protein>
    <submittedName>
        <fullName evidence="2">DUF1801 domain-containing protein</fullName>
    </submittedName>
</protein>
<evidence type="ECO:0000259" key="1">
    <source>
        <dbReference type="Pfam" id="PF08818"/>
    </source>
</evidence>
<reference evidence="2 3" key="1">
    <citation type="submission" date="2018-09" db="EMBL/GenBank/DDBJ databases">
        <title>Comparative genomics of Leucobacter spp.</title>
        <authorList>
            <person name="Reis A.C."/>
            <person name="Kolvenbach B.A."/>
            <person name="Corvini P.F.X."/>
            <person name="Nunes O.C."/>
        </authorList>
    </citation>
    <scope>NUCLEOTIDE SEQUENCE [LARGE SCALE GENOMIC DNA]</scope>
    <source>
        <strain evidence="2 3">TAN 31504</strain>
    </source>
</reference>
<evidence type="ECO:0000313" key="2">
    <source>
        <dbReference type="EMBL" id="MBL3678364.1"/>
    </source>
</evidence>
<dbReference type="EMBL" id="QYAC01000001">
    <property type="protein sequence ID" value="MBL3678364.1"/>
    <property type="molecule type" value="Genomic_DNA"/>
</dbReference>
<comment type="caution">
    <text evidence="2">The sequence shown here is derived from an EMBL/GenBank/DDBJ whole genome shotgun (WGS) entry which is preliminary data.</text>
</comment>
<sequence>MVLGPASCDTHSMSSSAAPGAEVTSYLTTLPDPDRTRIAQLYARVRALAPDATEGLSYGMPSLLYRGKGLFSAMQTRHYIGVYPHGNLAELADAVAAAGLGSTKGSIHLGPGQDLDDELLAQLVQRRIAQIDARAGR</sequence>
<dbReference type="InterPro" id="IPR014922">
    <property type="entry name" value="YdhG-like"/>
</dbReference>
<accession>A0ABS1SCV3</accession>
<dbReference type="Proteomes" id="UP001645859">
    <property type="component" value="Unassembled WGS sequence"/>
</dbReference>
<dbReference type="Pfam" id="PF08818">
    <property type="entry name" value="DUF1801"/>
    <property type="match status" value="1"/>
</dbReference>
<dbReference type="SUPFAM" id="SSF159888">
    <property type="entry name" value="YdhG-like"/>
    <property type="match status" value="1"/>
</dbReference>
<gene>
    <name evidence="2" type="ORF">D3230_03465</name>
</gene>
<organism evidence="2 3">
    <name type="scientific">Leucobacter chromiireducens subsp. solipictus</name>
    <dbReference type="NCBI Taxonomy" id="398235"/>
    <lineage>
        <taxon>Bacteria</taxon>
        <taxon>Bacillati</taxon>
        <taxon>Actinomycetota</taxon>
        <taxon>Actinomycetes</taxon>
        <taxon>Micrococcales</taxon>
        <taxon>Microbacteriaceae</taxon>
        <taxon>Leucobacter</taxon>
    </lineage>
</organism>
<proteinExistence type="predicted"/>